<proteinExistence type="predicted"/>
<dbReference type="RefSeq" id="WP_112230795.1">
    <property type="nucleotide sequence ID" value="NZ_QLZQ01000001.1"/>
</dbReference>
<dbReference type="AlphaFoldDB" id="A0A365KAL4"/>
<sequence length="78" mass="9253">MKDKDKLKDKEEKLAVSTEYRENLKQTIHVLQEQVEITEQFEDDKDVDAMKGKLGDLVRKHEELDEQSHRLSKLLLDM</sequence>
<protein>
    <submittedName>
        <fullName evidence="1">Uncharacterized protein</fullName>
    </submittedName>
</protein>
<keyword evidence="2" id="KW-1185">Reference proteome</keyword>
<gene>
    <name evidence="1" type="ORF">DP119_03250</name>
</gene>
<comment type="caution">
    <text evidence="1">The sequence shown here is derived from an EMBL/GenBank/DDBJ whole genome shotgun (WGS) entry which is preliminary data.</text>
</comment>
<name>A0A365KAL4_9BACL</name>
<organism evidence="1 2">
    <name type="scientific">Planococcus maitriensis</name>
    <dbReference type="NCBI Taxonomy" id="221799"/>
    <lineage>
        <taxon>Bacteria</taxon>
        <taxon>Bacillati</taxon>
        <taxon>Bacillota</taxon>
        <taxon>Bacilli</taxon>
        <taxon>Bacillales</taxon>
        <taxon>Caryophanaceae</taxon>
        <taxon>Planococcus</taxon>
    </lineage>
</organism>
<reference evidence="1 2" key="1">
    <citation type="submission" date="2018-06" db="EMBL/GenBank/DDBJ databases">
        <title>The draft genome sequences of strains SCU63 and S1.</title>
        <authorList>
            <person name="Gan L."/>
        </authorList>
    </citation>
    <scope>NUCLEOTIDE SEQUENCE [LARGE SCALE GENOMIC DNA]</scope>
    <source>
        <strain evidence="1 2">S1</strain>
    </source>
</reference>
<accession>A0A365KAL4</accession>
<dbReference type="OrthoDB" id="2428344at2"/>
<evidence type="ECO:0000313" key="2">
    <source>
        <dbReference type="Proteomes" id="UP000251869"/>
    </source>
</evidence>
<dbReference type="Proteomes" id="UP000251869">
    <property type="component" value="Unassembled WGS sequence"/>
</dbReference>
<dbReference type="EMBL" id="QLZQ01000001">
    <property type="protein sequence ID" value="RAZ69687.1"/>
    <property type="molecule type" value="Genomic_DNA"/>
</dbReference>
<evidence type="ECO:0000313" key="1">
    <source>
        <dbReference type="EMBL" id="RAZ69687.1"/>
    </source>
</evidence>